<proteinExistence type="predicted"/>
<sequence>VLVLCDPKIEKPYYSARIYSDTCIECGCLNINKPAKDEYSRCSDCGSTSTNPKKSSIRTKNKK</sequence>
<name>A0ABN7W447_GIGMA</name>
<keyword evidence="3" id="KW-1185">Reference proteome</keyword>
<gene>
    <name evidence="2" type="ORF">GMARGA_LOCUS26407</name>
</gene>
<accession>A0ABN7W447</accession>
<organism evidence="2 3">
    <name type="scientific">Gigaspora margarita</name>
    <dbReference type="NCBI Taxonomy" id="4874"/>
    <lineage>
        <taxon>Eukaryota</taxon>
        <taxon>Fungi</taxon>
        <taxon>Fungi incertae sedis</taxon>
        <taxon>Mucoromycota</taxon>
        <taxon>Glomeromycotina</taxon>
        <taxon>Glomeromycetes</taxon>
        <taxon>Diversisporales</taxon>
        <taxon>Gigasporaceae</taxon>
        <taxon>Gigaspora</taxon>
    </lineage>
</organism>
<comment type="caution">
    <text evidence="2">The sequence shown here is derived from an EMBL/GenBank/DDBJ whole genome shotgun (WGS) entry which is preliminary data.</text>
</comment>
<dbReference type="Proteomes" id="UP000789901">
    <property type="component" value="Unassembled WGS sequence"/>
</dbReference>
<feature type="non-terminal residue" evidence="2">
    <location>
        <position position="1"/>
    </location>
</feature>
<feature type="region of interest" description="Disordered" evidence="1">
    <location>
        <begin position="37"/>
        <end position="63"/>
    </location>
</feature>
<feature type="compositionally biased region" description="Polar residues" evidence="1">
    <location>
        <begin position="45"/>
        <end position="54"/>
    </location>
</feature>
<evidence type="ECO:0000313" key="3">
    <source>
        <dbReference type="Proteomes" id="UP000789901"/>
    </source>
</evidence>
<dbReference type="EMBL" id="CAJVQB010030690">
    <property type="protein sequence ID" value="CAG8815915.1"/>
    <property type="molecule type" value="Genomic_DNA"/>
</dbReference>
<evidence type="ECO:0000256" key="1">
    <source>
        <dbReference type="SAM" id="MobiDB-lite"/>
    </source>
</evidence>
<protein>
    <submittedName>
        <fullName evidence="2">2760_t:CDS:1</fullName>
    </submittedName>
</protein>
<evidence type="ECO:0000313" key="2">
    <source>
        <dbReference type="EMBL" id="CAG8815915.1"/>
    </source>
</evidence>
<reference evidence="2 3" key="1">
    <citation type="submission" date="2021-06" db="EMBL/GenBank/DDBJ databases">
        <authorList>
            <person name="Kallberg Y."/>
            <person name="Tangrot J."/>
            <person name="Rosling A."/>
        </authorList>
    </citation>
    <scope>NUCLEOTIDE SEQUENCE [LARGE SCALE GENOMIC DNA]</scope>
    <source>
        <strain evidence="2 3">120-4 pot B 10/14</strain>
    </source>
</reference>